<keyword evidence="2" id="KW-1185">Reference proteome</keyword>
<evidence type="ECO:0000313" key="2">
    <source>
        <dbReference type="Proteomes" id="UP001475781"/>
    </source>
</evidence>
<proteinExistence type="predicted"/>
<gene>
    <name evidence="1" type="ORF">NLK58_13585</name>
</gene>
<dbReference type="RefSeq" id="WP_117618982.1">
    <property type="nucleotide sequence ID" value="NZ_CP101118.1"/>
</dbReference>
<reference evidence="1 2" key="1">
    <citation type="submission" date="2022-07" db="EMBL/GenBank/DDBJ databases">
        <title>A copper resistant bacterium isolated from sediment samples of deep sea hydrothermal areas.</title>
        <authorList>
            <person name="Zeng X."/>
        </authorList>
    </citation>
    <scope>NUCLEOTIDE SEQUENCE [LARGE SCALE GENOMIC DNA]</scope>
    <source>
        <strain evidence="2">CuT 6</strain>
    </source>
</reference>
<protein>
    <submittedName>
        <fullName evidence="1">Uncharacterized protein</fullName>
    </submittedName>
</protein>
<accession>A0ABZ2VY24</accession>
<sequence>MEPDKLMEGISKEMSVALKAMGKAKTAEEKLMYSEIVKNLSESLGVFLGLMSEMSYMEDDDGPIPF</sequence>
<dbReference type="Proteomes" id="UP001475781">
    <property type="component" value="Chromosome"/>
</dbReference>
<name>A0ABZ2VY24_9GAMM</name>
<evidence type="ECO:0000313" key="1">
    <source>
        <dbReference type="EMBL" id="WZF87376.1"/>
    </source>
</evidence>
<organism evidence="1 2">
    <name type="scientific">Marinobacter metalliresistant</name>
    <dbReference type="NCBI Taxonomy" id="2961995"/>
    <lineage>
        <taxon>Bacteria</taxon>
        <taxon>Pseudomonadati</taxon>
        <taxon>Pseudomonadota</taxon>
        <taxon>Gammaproteobacteria</taxon>
        <taxon>Pseudomonadales</taxon>
        <taxon>Marinobacteraceae</taxon>
        <taxon>Marinobacter</taxon>
    </lineage>
</organism>
<dbReference type="EMBL" id="CP101118">
    <property type="protein sequence ID" value="WZF87376.1"/>
    <property type="molecule type" value="Genomic_DNA"/>
</dbReference>